<evidence type="ECO:0000313" key="1">
    <source>
        <dbReference type="EMBL" id="GAA2146503.1"/>
    </source>
</evidence>
<dbReference type="EMBL" id="BAAAMR010000043">
    <property type="protein sequence ID" value="GAA2146503.1"/>
    <property type="molecule type" value="Genomic_DNA"/>
</dbReference>
<name>A0ABP5LFU2_9ACTN</name>
<dbReference type="Proteomes" id="UP001501020">
    <property type="component" value="Unassembled WGS sequence"/>
</dbReference>
<organism evidence="1 2">
    <name type="scientific">Actinomadura napierensis</name>
    <dbReference type="NCBI Taxonomy" id="267854"/>
    <lineage>
        <taxon>Bacteria</taxon>
        <taxon>Bacillati</taxon>
        <taxon>Actinomycetota</taxon>
        <taxon>Actinomycetes</taxon>
        <taxon>Streptosporangiales</taxon>
        <taxon>Thermomonosporaceae</taxon>
        <taxon>Actinomadura</taxon>
    </lineage>
</organism>
<accession>A0ABP5LFU2</accession>
<reference evidence="2" key="1">
    <citation type="journal article" date="2019" name="Int. J. Syst. Evol. Microbiol.">
        <title>The Global Catalogue of Microorganisms (GCM) 10K type strain sequencing project: providing services to taxonomists for standard genome sequencing and annotation.</title>
        <authorList>
            <consortium name="The Broad Institute Genomics Platform"/>
            <consortium name="The Broad Institute Genome Sequencing Center for Infectious Disease"/>
            <person name="Wu L."/>
            <person name="Ma J."/>
        </authorList>
    </citation>
    <scope>NUCLEOTIDE SEQUENCE [LARGE SCALE GENOMIC DNA]</scope>
    <source>
        <strain evidence="2">JCM 13850</strain>
    </source>
</reference>
<sequence>MFVWWGGAGVRGRPSKVKGAFGVASRWTSSTLDFGASAAPEAALRGRLRLPRPGRATPPPTHVRVFTNPHKTTIDTFLQSVEIKGGRADICRSRRVCFTYAISDGRP</sequence>
<protein>
    <submittedName>
        <fullName evidence="1">Uncharacterized protein</fullName>
    </submittedName>
</protein>
<keyword evidence="2" id="KW-1185">Reference proteome</keyword>
<comment type="caution">
    <text evidence="1">The sequence shown here is derived from an EMBL/GenBank/DDBJ whole genome shotgun (WGS) entry which is preliminary data.</text>
</comment>
<gene>
    <name evidence="1" type="ORF">GCM10009727_47830</name>
</gene>
<proteinExistence type="predicted"/>
<evidence type="ECO:0000313" key="2">
    <source>
        <dbReference type="Proteomes" id="UP001501020"/>
    </source>
</evidence>